<dbReference type="GO" id="GO:0017136">
    <property type="term" value="F:histone deacetylase activity, NAD-dependent"/>
    <property type="evidence" value="ECO:0007669"/>
    <property type="project" value="TreeGrafter"/>
</dbReference>
<proteinExistence type="inferred from homology"/>
<comment type="cofactor">
    <cofactor evidence="3">
        <name>Zn(2+)</name>
        <dbReference type="ChEBI" id="CHEBI:29105"/>
    </cofactor>
    <text evidence="3">Binds 1 zinc ion per subunit.</text>
</comment>
<dbReference type="InterPro" id="IPR050134">
    <property type="entry name" value="NAD-dep_sirtuin_deacylases"/>
</dbReference>
<dbReference type="AlphaFoldDB" id="A0A2D1R2M3"/>
<evidence type="ECO:0000313" key="6">
    <source>
        <dbReference type="EMBL" id="ATP19102.1"/>
    </source>
</evidence>
<feature type="binding site" evidence="3 4">
    <location>
        <position position="152"/>
    </location>
    <ligand>
        <name>Zn(2+)</name>
        <dbReference type="ChEBI" id="CHEBI:29105"/>
    </ligand>
</feature>
<feature type="binding site" evidence="3">
    <location>
        <begin position="214"/>
        <end position="216"/>
    </location>
    <ligand>
        <name>NAD(+)</name>
        <dbReference type="ChEBI" id="CHEBI:57540"/>
    </ligand>
</feature>
<feature type="binding site" evidence="3">
    <location>
        <position position="69"/>
    </location>
    <ligand>
        <name>substrate</name>
    </ligand>
</feature>
<dbReference type="GO" id="GO:0005737">
    <property type="term" value="C:cytoplasm"/>
    <property type="evidence" value="ECO:0007669"/>
    <property type="project" value="UniProtKB-SubCell"/>
</dbReference>
<dbReference type="Gene3D" id="3.30.1600.10">
    <property type="entry name" value="SIR2/SIRT2 'Small Domain"/>
    <property type="match status" value="1"/>
</dbReference>
<reference evidence="6 7" key="1">
    <citation type="submission" date="2017-04" db="EMBL/GenBank/DDBJ databases">
        <title>Characterization, genome and methylation analysis of a phthalic acid esters degrading strain Sphingobium yanoikuyae SHJ.</title>
        <authorList>
            <person name="Feng L."/>
        </authorList>
    </citation>
    <scope>NUCLEOTIDE SEQUENCE [LARGE SCALE GENOMIC DNA]</scope>
    <source>
        <strain evidence="6 7">SHJ</strain>
    </source>
</reference>
<comment type="caution">
    <text evidence="3">Lacks conserved residue(s) required for the propagation of feature annotation.</text>
</comment>
<dbReference type="InterPro" id="IPR026591">
    <property type="entry name" value="Sirtuin_cat_small_dom_sf"/>
</dbReference>
<dbReference type="InterPro" id="IPR003000">
    <property type="entry name" value="Sirtuin"/>
</dbReference>
<evidence type="ECO:0000313" key="7">
    <source>
        <dbReference type="Proteomes" id="UP000037029"/>
    </source>
</evidence>
<dbReference type="Pfam" id="PF02146">
    <property type="entry name" value="SIR2"/>
    <property type="match status" value="1"/>
</dbReference>
<evidence type="ECO:0000256" key="3">
    <source>
        <dbReference type="HAMAP-Rule" id="MF_01121"/>
    </source>
</evidence>
<organism evidence="6 7">
    <name type="scientific">Sphingobium yanoikuyae</name>
    <name type="common">Sphingomonas yanoikuyae</name>
    <dbReference type="NCBI Taxonomy" id="13690"/>
    <lineage>
        <taxon>Bacteria</taxon>
        <taxon>Pseudomonadati</taxon>
        <taxon>Pseudomonadota</taxon>
        <taxon>Alphaproteobacteria</taxon>
        <taxon>Sphingomonadales</taxon>
        <taxon>Sphingomonadaceae</taxon>
        <taxon>Sphingobium</taxon>
    </lineage>
</organism>
<evidence type="ECO:0000259" key="5">
    <source>
        <dbReference type="PROSITE" id="PS50305"/>
    </source>
</evidence>
<protein>
    <recommendedName>
        <fullName evidence="3">NAD-dependent protein deacylase</fullName>
        <ecNumber evidence="3">2.3.1.286</ecNumber>
    </recommendedName>
    <alternativeName>
        <fullName evidence="3">Regulatory protein SIR2 homolog</fullName>
    </alternativeName>
</protein>
<evidence type="ECO:0000256" key="1">
    <source>
        <dbReference type="ARBA" id="ARBA00022679"/>
    </source>
</evidence>
<dbReference type="InterPro" id="IPR026590">
    <property type="entry name" value="Ssirtuin_cat_dom"/>
</dbReference>
<comment type="catalytic activity">
    <reaction evidence="3">
        <text>N(6)-acetyl-L-lysyl-[protein] + NAD(+) + H2O = 2''-O-acetyl-ADP-D-ribose + nicotinamide + L-lysyl-[protein]</text>
        <dbReference type="Rhea" id="RHEA:43636"/>
        <dbReference type="Rhea" id="RHEA-COMP:9752"/>
        <dbReference type="Rhea" id="RHEA-COMP:10731"/>
        <dbReference type="ChEBI" id="CHEBI:15377"/>
        <dbReference type="ChEBI" id="CHEBI:17154"/>
        <dbReference type="ChEBI" id="CHEBI:29969"/>
        <dbReference type="ChEBI" id="CHEBI:57540"/>
        <dbReference type="ChEBI" id="CHEBI:61930"/>
        <dbReference type="ChEBI" id="CHEBI:83767"/>
        <dbReference type="EC" id="2.3.1.286"/>
    </reaction>
</comment>
<feature type="domain" description="Deacetylase sirtuin-type" evidence="5">
    <location>
        <begin position="1"/>
        <end position="245"/>
    </location>
</feature>
<dbReference type="Gene3D" id="3.40.50.1220">
    <property type="entry name" value="TPP-binding domain"/>
    <property type="match status" value="1"/>
</dbReference>
<dbReference type="HAMAP" id="MF_01121">
    <property type="entry name" value="Sirtuin_ClassIII"/>
    <property type="match status" value="1"/>
</dbReference>
<name>A0A2D1R2M3_SPHYA</name>
<dbReference type="PROSITE" id="PS50305">
    <property type="entry name" value="SIRTUIN"/>
    <property type="match status" value="1"/>
</dbReference>
<dbReference type="GO" id="GO:0036054">
    <property type="term" value="F:protein-malonyllysine demalonylase activity"/>
    <property type="evidence" value="ECO:0007669"/>
    <property type="project" value="InterPro"/>
</dbReference>
<dbReference type="SUPFAM" id="SSF52467">
    <property type="entry name" value="DHS-like NAD/FAD-binding domain"/>
    <property type="match status" value="1"/>
</dbReference>
<feature type="binding site" evidence="3">
    <location>
        <begin position="188"/>
        <end position="190"/>
    </location>
    <ligand>
        <name>NAD(+)</name>
        <dbReference type="ChEBI" id="CHEBI:57540"/>
    </ligand>
</feature>
<feature type="active site" description="Proton acceptor" evidence="3 4">
    <location>
        <position position="122"/>
    </location>
</feature>
<dbReference type="GO" id="GO:0008270">
    <property type="term" value="F:zinc ion binding"/>
    <property type="evidence" value="ECO:0007669"/>
    <property type="project" value="UniProtKB-UniRule"/>
</dbReference>
<comment type="function">
    <text evidence="3">NAD-dependent lysine deacetylase and desuccinylase that specifically removes acetyl and succinyl groups on target proteins. Modulates the activities of several proteins which are inactive in their acylated form.</text>
</comment>
<comment type="similarity">
    <text evidence="3">Belongs to the sirtuin family. Class III subfamily.</text>
</comment>
<comment type="subcellular location">
    <subcellularLocation>
        <location evidence="3">Cytoplasm</location>
    </subcellularLocation>
</comment>
<feature type="binding site" evidence="3 4">
    <location>
        <position position="130"/>
    </location>
    <ligand>
        <name>Zn(2+)</name>
        <dbReference type="ChEBI" id="CHEBI:29105"/>
    </ligand>
</feature>
<dbReference type="InterPro" id="IPR027546">
    <property type="entry name" value="Sirtuin_class_III"/>
</dbReference>
<dbReference type="GO" id="GO:0070403">
    <property type="term" value="F:NAD+ binding"/>
    <property type="evidence" value="ECO:0007669"/>
    <property type="project" value="UniProtKB-UniRule"/>
</dbReference>
<dbReference type="GO" id="GO:0036055">
    <property type="term" value="F:protein-succinyllysine desuccinylase activity"/>
    <property type="evidence" value="ECO:0007669"/>
    <property type="project" value="UniProtKB-UniRule"/>
</dbReference>
<dbReference type="EMBL" id="CP020925">
    <property type="protein sequence ID" value="ATP19102.1"/>
    <property type="molecule type" value="Genomic_DNA"/>
</dbReference>
<comment type="catalytic activity">
    <reaction evidence="3">
        <text>N(6)-succinyl-L-lysyl-[protein] + NAD(+) + H2O = 2''-O-succinyl-ADP-D-ribose + nicotinamide + L-lysyl-[protein]</text>
        <dbReference type="Rhea" id="RHEA:47668"/>
        <dbReference type="Rhea" id="RHEA-COMP:9752"/>
        <dbReference type="Rhea" id="RHEA-COMP:11877"/>
        <dbReference type="ChEBI" id="CHEBI:15377"/>
        <dbReference type="ChEBI" id="CHEBI:17154"/>
        <dbReference type="ChEBI" id="CHEBI:29969"/>
        <dbReference type="ChEBI" id="CHEBI:57540"/>
        <dbReference type="ChEBI" id="CHEBI:87830"/>
        <dbReference type="ChEBI" id="CHEBI:87832"/>
    </reaction>
</comment>
<evidence type="ECO:0000256" key="4">
    <source>
        <dbReference type="PROSITE-ProRule" id="PRU00236"/>
    </source>
</evidence>
<feature type="binding site" evidence="3">
    <location>
        <position position="72"/>
    </location>
    <ligand>
        <name>substrate</name>
    </ligand>
</feature>
<dbReference type="Proteomes" id="UP000037029">
    <property type="component" value="Chromosome"/>
</dbReference>
<comment type="domain">
    <text evidence="3">2 residues (Tyr-69 and Arg-72) present in a large hydrophobic pocket are probably involved in substrate specificity. They are important for desuccinylation activity, but dispensable for deacetylation activity.</text>
</comment>
<dbReference type="InterPro" id="IPR029035">
    <property type="entry name" value="DHS-like_NAD/FAD-binding_dom"/>
</dbReference>
<dbReference type="EC" id="2.3.1.286" evidence="3"/>
<dbReference type="PANTHER" id="PTHR11085:SF4">
    <property type="entry name" value="NAD-DEPENDENT PROTEIN DEACYLASE"/>
    <property type="match status" value="1"/>
</dbReference>
<feature type="binding site" evidence="3 4">
    <location>
        <position position="133"/>
    </location>
    <ligand>
        <name>Zn(2+)</name>
        <dbReference type="ChEBI" id="CHEBI:29105"/>
    </ligand>
</feature>
<keyword evidence="3 4" id="KW-0479">Metal-binding</keyword>
<keyword evidence="3" id="KW-0963">Cytoplasm</keyword>
<keyword evidence="3 4" id="KW-0862">Zinc</keyword>
<evidence type="ECO:0000256" key="2">
    <source>
        <dbReference type="ARBA" id="ARBA00023027"/>
    </source>
</evidence>
<keyword evidence="2 3" id="KW-0520">NAD</keyword>
<feature type="binding site" evidence="3">
    <location>
        <position position="232"/>
    </location>
    <ligand>
        <name>NAD(+)</name>
        <dbReference type="ChEBI" id="CHEBI:57540"/>
    </ligand>
</feature>
<sequence length="245" mass="26203">MVRQDIQNIVILTGAGISAESGIATFRTKGAVSYWETADENGVPILHRVEDVCTPQALARNPALVHRFYDERRAKLAEVAPNPAHEALAALDRAWPGDLLIVTQNVDDLHERAGATRLLHMHGELKSALCAACGKAVAWADPLPPGSACAGCGAPSLRPDIVFFGEMPYDMERIEEALAQADLFVSIGTSGAVYPVAGFVQMARHYGARTLELNLDPSAGSSYFEESRLGPASELVPELVSDLLG</sequence>
<dbReference type="RefSeq" id="WP_048938175.1">
    <property type="nucleotide sequence ID" value="NZ_CP020925.1"/>
</dbReference>
<dbReference type="PANTHER" id="PTHR11085">
    <property type="entry name" value="NAD-DEPENDENT PROTEIN DEACYLASE SIRTUIN-5, MITOCHONDRIAL-RELATED"/>
    <property type="match status" value="1"/>
</dbReference>
<feature type="binding site" evidence="3">
    <location>
        <begin position="104"/>
        <end position="107"/>
    </location>
    <ligand>
        <name>NAD(+)</name>
        <dbReference type="ChEBI" id="CHEBI:57540"/>
    </ligand>
</feature>
<gene>
    <name evidence="3" type="primary">cobB</name>
    <name evidence="6" type="ORF">BV87_12250</name>
</gene>
<accession>A0A2D1R2M3</accession>
<feature type="binding site" evidence="3 4">
    <location>
        <position position="149"/>
    </location>
    <ligand>
        <name>Zn(2+)</name>
        <dbReference type="ChEBI" id="CHEBI:29105"/>
    </ligand>
</feature>
<keyword evidence="1" id="KW-0808">Transferase</keyword>